<name>L0PG76_PNEJI</name>
<dbReference type="InterPro" id="IPR029055">
    <property type="entry name" value="Ntn_hydrolases_N"/>
</dbReference>
<dbReference type="InterPro" id="IPR000246">
    <property type="entry name" value="Peptidase_T2"/>
</dbReference>
<dbReference type="FunCoup" id="L0PG76">
    <property type="interactions" value="24"/>
</dbReference>
<dbReference type="InParanoid" id="L0PG76"/>
<dbReference type="CDD" id="cd04514">
    <property type="entry name" value="Taspase1_like"/>
    <property type="match status" value="1"/>
</dbReference>
<dbReference type="GO" id="GO:0051604">
    <property type="term" value="P:protein maturation"/>
    <property type="evidence" value="ECO:0007669"/>
    <property type="project" value="TreeGrafter"/>
</dbReference>
<evidence type="ECO:0000313" key="4">
    <source>
        <dbReference type="Proteomes" id="UP000010422"/>
    </source>
</evidence>
<protein>
    <submittedName>
        <fullName evidence="3">Uncharacterized protein</fullName>
    </submittedName>
</protein>
<dbReference type="EMBL" id="CAKM01000278">
    <property type="protein sequence ID" value="CCJ31074.1"/>
    <property type="molecule type" value="Genomic_DNA"/>
</dbReference>
<accession>L0PG76</accession>
<dbReference type="PANTHER" id="PTHR10188:SF8">
    <property type="entry name" value="THREONINE ASPARTASE 1"/>
    <property type="match status" value="1"/>
</dbReference>
<dbReference type="GO" id="GO:0005737">
    <property type="term" value="C:cytoplasm"/>
    <property type="evidence" value="ECO:0007669"/>
    <property type="project" value="TreeGrafter"/>
</dbReference>
<sequence>MSRYRLKKNIGFVVVHIGAGSHTKVYENQYKKLCKRACKEAMEWVQSGGKAVEAVEKAIRLLETNEYTNAGYGSNLTLNGEVECDASVMDGFSGKLSAVGALKKIEHPISVAKALLDTQDDFLSLNRNQPVILVGEGATSWAIQYGISEVDPETLISPKSRALWEKWKKELDVAKVLNIESISDTVGAIVVDNNGILAAGSSSGGIAMKYPGRLGLAAVPIAGTWVEMNEDGTGVAVICSGSGEQIIATGLARKCCERILVASRVVRGCIPFAGLVVVKTELLEDNHYAIHFLFAHCTPSMGIGYIFSNDTESKVEISENKKSPNSFVFKALEELFIFFCNIFLSNMVSHVKHFGYTTQKTINVNKNYK</sequence>
<evidence type="ECO:0000256" key="2">
    <source>
        <dbReference type="PIRSR" id="PIRSR600246-3"/>
    </source>
</evidence>
<evidence type="ECO:0000313" key="3">
    <source>
        <dbReference type="EMBL" id="CCJ31074.1"/>
    </source>
</evidence>
<dbReference type="STRING" id="1209962.L0PG76"/>
<comment type="caution">
    <text evidence="3">The sequence shown here is derived from an EMBL/GenBank/DDBJ whole genome shotgun (WGS) entry which is preliminary data.</text>
</comment>
<dbReference type="Proteomes" id="UP000010422">
    <property type="component" value="Unassembled WGS sequence"/>
</dbReference>
<organism evidence="4">
    <name type="scientific">Pneumocystis jirovecii</name>
    <name type="common">Human pneumocystis pneumonia agent</name>
    <dbReference type="NCBI Taxonomy" id="42068"/>
    <lineage>
        <taxon>Eukaryota</taxon>
        <taxon>Fungi</taxon>
        <taxon>Dikarya</taxon>
        <taxon>Ascomycota</taxon>
        <taxon>Taphrinomycotina</taxon>
        <taxon>Pneumocystomycetes</taxon>
        <taxon>Pneumocystaceae</taxon>
        <taxon>Pneumocystis</taxon>
    </lineage>
</organism>
<evidence type="ECO:0000256" key="1">
    <source>
        <dbReference type="PIRSR" id="PIRSR600246-1"/>
    </source>
</evidence>
<dbReference type="GO" id="GO:0004298">
    <property type="term" value="F:threonine-type endopeptidase activity"/>
    <property type="evidence" value="ECO:0007669"/>
    <property type="project" value="InterPro"/>
</dbReference>
<gene>
    <name evidence="3" type="ORF">PNEJI1_000074</name>
</gene>
<feature type="active site" description="Nucleophile" evidence="1">
    <location>
        <position position="185"/>
    </location>
</feature>
<proteinExistence type="predicted"/>
<reference evidence="3 4" key="1">
    <citation type="journal article" date="2012" name="MBio">
        <title>De novo assembly of the Pneumocystis jirovecii genome from a single bronchoalveolar lavage fluid specimen from a patient.</title>
        <authorList>
            <person name="Cisse O.H."/>
            <person name="Pagni M."/>
            <person name="Hauser P.M."/>
        </authorList>
    </citation>
    <scope>NUCLEOTIDE SEQUENCE [LARGE SCALE GENOMIC DNA]</scope>
    <source>
        <strain evidence="3 4">SE8</strain>
    </source>
</reference>
<feature type="site" description="Cleavage; by autolysis" evidence="2">
    <location>
        <begin position="184"/>
        <end position="185"/>
    </location>
</feature>
<dbReference type="InterPro" id="IPR037464">
    <property type="entry name" value="Taspase1"/>
</dbReference>
<dbReference type="AlphaFoldDB" id="L0PG76"/>
<dbReference type="Pfam" id="PF01112">
    <property type="entry name" value="Asparaginase_2"/>
    <property type="match status" value="1"/>
</dbReference>
<dbReference type="PANTHER" id="PTHR10188">
    <property type="entry name" value="L-ASPARAGINASE"/>
    <property type="match status" value="1"/>
</dbReference>
<dbReference type="SUPFAM" id="SSF56235">
    <property type="entry name" value="N-terminal nucleophile aminohydrolases (Ntn hydrolases)"/>
    <property type="match status" value="1"/>
</dbReference>
<dbReference type="VEuPathDB" id="FungiDB:PNEJI1_000074"/>
<dbReference type="Gene3D" id="3.60.20.30">
    <property type="entry name" value="(Glycosyl)asparaginase"/>
    <property type="match status" value="1"/>
</dbReference>
<dbReference type="MEROPS" id="T02.004"/>